<evidence type="ECO:0000256" key="7">
    <source>
        <dbReference type="ARBA" id="ARBA00023065"/>
    </source>
</evidence>
<dbReference type="RefSeq" id="WP_119648393.1">
    <property type="nucleotide sequence ID" value="NZ_QXFI01000033.1"/>
</dbReference>
<evidence type="ECO:0000256" key="5">
    <source>
        <dbReference type="ARBA" id="ARBA00022967"/>
    </source>
</evidence>
<evidence type="ECO:0000256" key="6">
    <source>
        <dbReference type="ARBA" id="ARBA00022989"/>
    </source>
</evidence>
<gene>
    <name evidence="9" type="primary">hppA</name>
    <name evidence="10" type="ORF">D2V05_14900</name>
    <name evidence="11" type="ORF">FQ017_14765</name>
</gene>
<keyword evidence="3 9" id="KW-0812">Transmembrane</keyword>
<dbReference type="GO" id="GO:0009678">
    <property type="term" value="F:diphosphate hydrolysis-driven proton transmembrane transporter activity"/>
    <property type="evidence" value="ECO:0007669"/>
    <property type="project" value="UniProtKB-UniRule"/>
</dbReference>
<evidence type="ECO:0000256" key="2">
    <source>
        <dbReference type="ARBA" id="ARBA00022448"/>
    </source>
</evidence>
<accession>A0A3A1NE03</accession>
<comment type="caution">
    <text evidence="10">The sequence shown here is derived from an EMBL/GenBank/DDBJ whole genome shotgun (WGS) entry which is preliminary data.</text>
</comment>
<dbReference type="GO" id="GO:0005886">
    <property type="term" value="C:plasma membrane"/>
    <property type="evidence" value="ECO:0007669"/>
    <property type="project" value="UniProtKB-SubCell"/>
</dbReference>
<evidence type="ECO:0000313" key="10">
    <source>
        <dbReference type="EMBL" id="RIV42901.1"/>
    </source>
</evidence>
<protein>
    <recommendedName>
        <fullName evidence="9">Putative K(+)-stimulated pyrophosphate-energized sodium pump</fullName>
        <ecNumber evidence="9">7.2.3.1</ecNumber>
    </recommendedName>
    <alternativeName>
        <fullName evidence="9">Membrane-bound sodium-translocating pyrophosphatase</fullName>
    </alternativeName>
    <alternativeName>
        <fullName evidence="9">Pyrophosphate-energized inorganic pyrophosphatase</fullName>
        <shortName evidence="9">Na(+)-PPase</shortName>
    </alternativeName>
</protein>
<keyword evidence="2 9" id="KW-0813">Transport</keyword>
<comment type="caution">
    <text evidence="9">Lacks conserved residue(s) required for the propagation of feature annotation.</text>
</comment>
<dbReference type="HAMAP" id="MF_01129">
    <property type="entry name" value="PPase_energized_pump"/>
    <property type="match status" value="1"/>
</dbReference>
<comment type="subcellular location">
    <subcellularLocation>
        <location evidence="9">Cell membrane</location>
        <topology evidence="9">Multi-pass membrane protein</topology>
    </subcellularLocation>
    <subcellularLocation>
        <location evidence="1">Endomembrane system</location>
        <topology evidence="1">Multi-pass membrane protein</topology>
    </subcellularLocation>
</comment>
<comment type="catalytic activity">
    <reaction evidence="9">
        <text>Na(+)(in) + diphosphate + H2O = Na(+)(out) + 2 phosphate + H(+)</text>
        <dbReference type="Rhea" id="RHEA:57884"/>
        <dbReference type="ChEBI" id="CHEBI:15377"/>
        <dbReference type="ChEBI" id="CHEBI:15378"/>
        <dbReference type="ChEBI" id="CHEBI:29101"/>
        <dbReference type="ChEBI" id="CHEBI:33019"/>
        <dbReference type="ChEBI" id="CHEBI:43474"/>
        <dbReference type="EC" id="7.2.3.1"/>
    </reaction>
</comment>
<feature type="transmembrane region" description="Helical" evidence="9">
    <location>
        <begin position="415"/>
        <end position="436"/>
    </location>
</feature>
<name>A0A3A1NE03_9FLAO</name>
<comment type="similarity">
    <text evidence="9">Belongs to the H(+)-translocating pyrophosphatase (TC 3.A.10) family. K(+)-stimulated subfamily.</text>
</comment>
<dbReference type="AlphaFoldDB" id="A0A3A1NE03"/>
<reference evidence="10 12" key="1">
    <citation type="submission" date="2018-08" db="EMBL/GenBank/DDBJ databases">
        <title>Proposal of Muricauda 72 sp.nov. and Muricauda NH166 sp.nov., isolated from seawater.</title>
        <authorList>
            <person name="Cheng H."/>
            <person name="Wu Y.-H."/>
            <person name="Guo L.-L."/>
            <person name="Xu X.-W."/>
        </authorList>
    </citation>
    <scope>NUCLEOTIDE SEQUENCE [LARGE SCALE GENOMIC DNA]</scope>
    <source>
        <strain evidence="10 12">72</strain>
    </source>
</reference>
<keyword evidence="5 9" id="KW-1278">Translocase</keyword>
<dbReference type="NCBIfam" id="NF001960">
    <property type="entry name" value="PRK00733.3-5"/>
    <property type="match status" value="1"/>
</dbReference>
<feature type="transmembrane region" description="Helical" evidence="9">
    <location>
        <begin position="163"/>
        <end position="181"/>
    </location>
</feature>
<feature type="transmembrane region" description="Helical" evidence="9">
    <location>
        <begin position="268"/>
        <end position="290"/>
    </location>
</feature>
<dbReference type="GO" id="GO:0012505">
    <property type="term" value="C:endomembrane system"/>
    <property type="evidence" value="ECO:0007669"/>
    <property type="project" value="UniProtKB-SubCell"/>
</dbReference>
<comment type="subunit">
    <text evidence="9">Homodimer.</text>
</comment>
<feature type="transmembrane region" description="Helical" evidence="9">
    <location>
        <begin position="627"/>
        <end position="644"/>
    </location>
</feature>
<comment type="function">
    <text evidence="9">Sodium pump that utilizes the energy of pyrophosphate hydrolysis as the driving force for Na(+) movement across the membrane.</text>
</comment>
<keyword evidence="9" id="KW-0739">Sodium transport</keyword>
<dbReference type="Proteomes" id="UP000266691">
    <property type="component" value="Unassembled WGS sequence"/>
</dbReference>
<evidence type="ECO:0000256" key="9">
    <source>
        <dbReference type="HAMAP-Rule" id="MF_01129"/>
    </source>
</evidence>
<dbReference type="PIRSF" id="PIRSF001265">
    <property type="entry name" value="H+-PPase"/>
    <property type="match status" value="1"/>
</dbReference>
<reference evidence="11 13" key="2">
    <citation type="submission" date="2019-07" db="EMBL/GenBank/DDBJ databases">
        <title>Draft genome of two Muricauda strains isolated from deep sea.</title>
        <authorList>
            <person name="Sun C."/>
        </authorList>
    </citation>
    <scope>NUCLEOTIDE SEQUENCE [LARGE SCALE GENOMIC DNA]</scope>
    <source>
        <strain evidence="11 13">72</strain>
    </source>
</reference>
<dbReference type="EMBL" id="QXFI01000033">
    <property type="protein sequence ID" value="RIV42901.1"/>
    <property type="molecule type" value="Genomic_DNA"/>
</dbReference>
<dbReference type="GO" id="GO:0030955">
    <property type="term" value="F:potassium ion binding"/>
    <property type="evidence" value="ECO:0007669"/>
    <property type="project" value="UniProtKB-UniRule"/>
</dbReference>
<dbReference type="Pfam" id="PF03030">
    <property type="entry name" value="H_PPase"/>
    <property type="match status" value="1"/>
</dbReference>
<keyword evidence="8 9" id="KW-0472">Membrane</keyword>
<evidence type="ECO:0000313" key="13">
    <source>
        <dbReference type="Proteomes" id="UP000321621"/>
    </source>
</evidence>
<dbReference type="EC" id="7.2.3.1" evidence="9"/>
<feature type="transmembrane region" description="Helical" evidence="9">
    <location>
        <begin position="6"/>
        <end position="26"/>
    </location>
</feature>
<keyword evidence="7 9" id="KW-0406">Ion transport</keyword>
<comment type="cofactor">
    <cofactor evidence="9">
        <name>Mg(2+)</name>
        <dbReference type="ChEBI" id="CHEBI:18420"/>
    </cofactor>
</comment>
<evidence type="ECO:0000256" key="3">
    <source>
        <dbReference type="ARBA" id="ARBA00022692"/>
    </source>
</evidence>
<keyword evidence="9" id="KW-0630">Potassium</keyword>
<dbReference type="InterPro" id="IPR004131">
    <property type="entry name" value="PPase-energised_H-pump"/>
</dbReference>
<keyword evidence="11" id="KW-0378">Hydrolase</keyword>
<dbReference type="EMBL" id="VNWK01000033">
    <property type="protein sequence ID" value="TXJ92097.1"/>
    <property type="molecule type" value="Genomic_DNA"/>
</dbReference>
<keyword evidence="9" id="KW-0915">Sodium</keyword>
<evidence type="ECO:0000256" key="8">
    <source>
        <dbReference type="ARBA" id="ARBA00023136"/>
    </source>
</evidence>
<dbReference type="NCBIfam" id="NF001955">
    <property type="entry name" value="PRK00733.2-4"/>
    <property type="match status" value="1"/>
</dbReference>
<feature type="transmembrane region" description="Helical" evidence="9">
    <location>
        <begin position="302"/>
        <end position="321"/>
    </location>
</feature>
<evidence type="ECO:0000256" key="4">
    <source>
        <dbReference type="ARBA" id="ARBA00022842"/>
    </source>
</evidence>
<keyword evidence="13" id="KW-1185">Reference proteome</keyword>
<sequence length="798" mass="82400">MDLIVKFLPVFGILGLLYVFIKNVWISKQEVGDEKMARIAKNIADGAMSFLKAEYKILSIFVVAVAVLLFFKGSNEAGSNGMVAVSFVVGAICSALAGFIGMKVATKANVRTTHAARTSLGKALEVAFAGGAVMGLGVVGLGVLGLSGLFMIYSGQGWEIGEVLNVLSGFSLGASSIALFARVGGGIYTKAADVGADLVGKVEAGIPEDHPLNPATIADNVGDNVGDVAGMGADLFESYVGSIIGTMVLGAIFATLPEFQSAFDGLGAVYLPLALAAVGIVMSIIGTFFVKVKDGGNPQTALNIGEFGSAGLMLVASYFLIDGMLPESWVEGGKEYSSFGVFLATIAGLVAGLLVGKVTEYYTGTGTKPVNSIVRQSETGSATNIIAGLGVGMMSTAIPIILIAAAILVSHYFAGLYGIAIAAVGMLANTGIQLAVDAYGPISDNAGGIAEMAELPKEVRERTDKLDAVGNTTAAIGKGFAIASAALTALALFAAFMKTAGVKSIDVSQPDIMAGLLIGGMLPFVFSALSMNAVGRAAMSMIEEVRRQFSDIPQLKAALEVMRKYDSDLSKASKEDIEVFEAADGLAEYEKCVAISTQASIKEMLLPGLLAIAVPVAVGFIGGAEMLGGLLAGVTTAGVLMAIFQSNAGGAWDNAKKTIESEGRKGSDAHKAAVVGDTVGDPFKDTSGPSLNILLKLMSVVALVIAPSLVSLSSPDDVAIVKEDGTMITITEEGMKETKAIEKQIRVEVSNTEDGAYKAIVTTSTSVNGETVEETEEFTADTKEALEKKIEAYKNTLE</sequence>
<feature type="transmembrane region" description="Helical" evidence="9">
    <location>
        <begin position="385"/>
        <end position="409"/>
    </location>
</feature>
<feature type="transmembrane region" description="Helical" evidence="9">
    <location>
        <begin position="480"/>
        <end position="500"/>
    </location>
</feature>
<dbReference type="NCBIfam" id="TIGR01104">
    <property type="entry name" value="V_PPase"/>
    <property type="match status" value="1"/>
</dbReference>
<keyword evidence="9" id="KW-1003">Cell membrane</keyword>
<keyword evidence="6 9" id="KW-1133">Transmembrane helix</keyword>
<feature type="transmembrane region" description="Helical" evidence="9">
    <location>
        <begin position="604"/>
        <end position="621"/>
    </location>
</feature>
<evidence type="ECO:0000256" key="1">
    <source>
        <dbReference type="ARBA" id="ARBA00004127"/>
    </source>
</evidence>
<evidence type="ECO:0000313" key="11">
    <source>
        <dbReference type="EMBL" id="TXJ92097.1"/>
    </source>
</evidence>
<feature type="transmembrane region" description="Helical" evidence="9">
    <location>
        <begin position="239"/>
        <end position="256"/>
    </location>
</feature>
<feature type="site" description="Determinant of potassium dependence" evidence="9">
    <location>
        <position position="474"/>
    </location>
</feature>
<evidence type="ECO:0000313" key="12">
    <source>
        <dbReference type="Proteomes" id="UP000266691"/>
    </source>
</evidence>
<dbReference type="GO" id="GO:0000287">
    <property type="term" value="F:magnesium ion binding"/>
    <property type="evidence" value="ECO:0007669"/>
    <property type="project" value="UniProtKB-UniRule"/>
</dbReference>
<feature type="transmembrane region" description="Helical" evidence="9">
    <location>
        <begin position="55"/>
        <end position="71"/>
    </location>
</feature>
<feature type="transmembrane region" description="Helical" evidence="9">
    <location>
        <begin position="83"/>
        <end position="105"/>
    </location>
</feature>
<dbReference type="OrthoDB" id="9808652at2"/>
<dbReference type="GO" id="GO:0006814">
    <property type="term" value="P:sodium ion transport"/>
    <property type="evidence" value="ECO:0007669"/>
    <property type="project" value="UniProtKB-UniRule"/>
</dbReference>
<dbReference type="GO" id="GO:0004427">
    <property type="term" value="F:inorganic diphosphate phosphatase activity"/>
    <property type="evidence" value="ECO:0007669"/>
    <property type="project" value="UniProtKB-UniRule"/>
</dbReference>
<comment type="activity regulation">
    <text evidence="9">Requires K(+) for maximal activity.</text>
</comment>
<feature type="transmembrane region" description="Helical" evidence="9">
    <location>
        <begin position="336"/>
        <end position="355"/>
    </location>
</feature>
<keyword evidence="4 9" id="KW-0460">Magnesium</keyword>
<dbReference type="Proteomes" id="UP000321621">
    <property type="component" value="Unassembled WGS sequence"/>
</dbReference>
<feature type="transmembrane region" description="Helical" evidence="9">
    <location>
        <begin position="512"/>
        <end position="534"/>
    </location>
</feature>
<proteinExistence type="inferred from homology"/>
<feature type="transmembrane region" description="Helical" evidence="9">
    <location>
        <begin position="126"/>
        <end position="151"/>
    </location>
</feature>
<organism evidence="10 12">
    <name type="scientific">Flagellimonas pelagia</name>
    <dbReference type="NCBI Taxonomy" id="2306998"/>
    <lineage>
        <taxon>Bacteria</taxon>
        <taxon>Pseudomonadati</taxon>
        <taxon>Bacteroidota</taxon>
        <taxon>Flavobacteriia</taxon>
        <taxon>Flavobacteriales</taxon>
        <taxon>Flavobacteriaceae</taxon>
        <taxon>Flagellimonas</taxon>
    </lineage>
</organism>
<dbReference type="PANTHER" id="PTHR31998">
    <property type="entry name" value="K(+)-INSENSITIVE PYROPHOSPHATE-ENERGIZED PROTON PUMP"/>
    <property type="match status" value="1"/>
</dbReference>